<evidence type="ECO:0000256" key="1">
    <source>
        <dbReference type="ARBA" id="ARBA00005762"/>
    </source>
</evidence>
<feature type="domain" description="RDRP helical" evidence="11">
    <location>
        <begin position="162"/>
        <end position="226"/>
    </location>
</feature>
<keyword evidence="6 8" id="KW-0943">RNA-mediated gene silencing</keyword>
<evidence type="ECO:0000256" key="7">
    <source>
        <dbReference type="ARBA" id="ARBA00048744"/>
    </source>
</evidence>
<dbReference type="PANTHER" id="PTHR23079:SF55">
    <property type="entry name" value="RNA-DIRECTED RNA POLYMERASE"/>
    <property type="match status" value="1"/>
</dbReference>
<dbReference type="InterPro" id="IPR057596">
    <property type="entry name" value="RDRP_core"/>
</dbReference>
<evidence type="ECO:0000256" key="2">
    <source>
        <dbReference type="ARBA" id="ARBA00022484"/>
    </source>
</evidence>
<dbReference type="Proteomes" id="UP000295252">
    <property type="component" value="Chromosome VIII"/>
</dbReference>
<reference evidence="14" key="1">
    <citation type="journal article" date="2014" name="Science">
        <title>The coffee genome provides insight into the convergent evolution of caffeine biosynthesis.</title>
        <authorList>
            <person name="Denoeud F."/>
            <person name="Carretero-Paulet L."/>
            <person name="Dereeper A."/>
            <person name="Droc G."/>
            <person name="Guyot R."/>
            <person name="Pietrella M."/>
            <person name="Zheng C."/>
            <person name="Alberti A."/>
            <person name="Anthony F."/>
            <person name="Aprea G."/>
            <person name="Aury J.M."/>
            <person name="Bento P."/>
            <person name="Bernard M."/>
            <person name="Bocs S."/>
            <person name="Campa C."/>
            <person name="Cenci A."/>
            <person name="Combes M.C."/>
            <person name="Crouzillat D."/>
            <person name="Da Silva C."/>
            <person name="Daddiego L."/>
            <person name="De Bellis F."/>
            <person name="Dussert S."/>
            <person name="Garsmeur O."/>
            <person name="Gayraud T."/>
            <person name="Guignon V."/>
            <person name="Jahn K."/>
            <person name="Jamilloux V."/>
            <person name="Joet T."/>
            <person name="Labadie K."/>
            <person name="Lan T."/>
            <person name="Leclercq J."/>
            <person name="Lepelley M."/>
            <person name="Leroy T."/>
            <person name="Li L.T."/>
            <person name="Librado P."/>
            <person name="Lopez L."/>
            <person name="Munoz A."/>
            <person name="Noel B."/>
            <person name="Pallavicini A."/>
            <person name="Perrotta G."/>
            <person name="Poncet V."/>
            <person name="Pot D."/>
            <person name="Priyono X."/>
            <person name="Rigoreau M."/>
            <person name="Rouard M."/>
            <person name="Rozas J."/>
            <person name="Tranchant-Dubreuil C."/>
            <person name="VanBuren R."/>
            <person name="Zhang Q."/>
            <person name="Andrade A.C."/>
            <person name="Argout X."/>
            <person name="Bertrand B."/>
            <person name="de Kochko A."/>
            <person name="Graziosi G."/>
            <person name="Henry R.J."/>
            <person name="Jayarama X."/>
            <person name="Ming R."/>
            <person name="Nagai C."/>
            <person name="Rounsley S."/>
            <person name="Sankoff D."/>
            <person name="Giuliano G."/>
            <person name="Albert V.A."/>
            <person name="Wincker P."/>
            <person name="Lashermes P."/>
        </authorList>
    </citation>
    <scope>NUCLEOTIDE SEQUENCE [LARGE SCALE GENOMIC DNA]</scope>
    <source>
        <strain evidence="14">cv. DH200-94</strain>
    </source>
</reference>
<evidence type="ECO:0000313" key="14">
    <source>
        <dbReference type="Proteomes" id="UP000295252"/>
    </source>
</evidence>
<comment type="catalytic activity">
    <reaction evidence="7 8">
        <text>RNA(n) + a ribonucleoside 5'-triphosphate = RNA(n+1) + diphosphate</text>
        <dbReference type="Rhea" id="RHEA:21248"/>
        <dbReference type="Rhea" id="RHEA-COMP:14527"/>
        <dbReference type="Rhea" id="RHEA-COMP:17342"/>
        <dbReference type="ChEBI" id="CHEBI:33019"/>
        <dbReference type="ChEBI" id="CHEBI:61557"/>
        <dbReference type="ChEBI" id="CHEBI:140395"/>
        <dbReference type="EC" id="2.7.7.48"/>
    </reaction>
</comment>
<dbReference type="GO" id="GO:0003723">
    <property type="term" value="F:RNA binding"/>
    <property type="evidence" value="ECO:0007669"/>
    <property type="project" value="UniProtKB-KW"/>
</dbReference>
<evidence type="ECO:0000256" key="3">
    <source>
        <dbReference type="ARBA" id="ARBA00022679"/>
    </source>
</evidence>
<dbReference type="Pfam" id="PF26253">
    <property type="entry name" value="RdRP_head"/>
    <property type="match status" value="1"/>
</dbReference>
<dbReference type="InterPro" id="IPR007855">
    <property type="entry name" value="RDRP"/>
</dbReference>
<dbReference type="GO" id="GO:0003968">
    <property type="term" value="F:RNA-directed RNA polymerase activity"/>
    <property type="evidence" value="ECO:0007669"/>
    <property type="project" value="UniProtKB-KW"/>
</dbReference>
<comment type="similarity">
    <text evidence="1 8">Belongs to the RdRP family.</text>
</comment>
<keyword evidence="2 8" id="KW-0696">RNA-directed RNA polymerase</keyword>
<evidence type="ECO:0000259" key="10">
    <source>
        <dbReference type="Pfam" id="PF05183"/>
    </source>
</evidence>
<evidence type="ECO:0000256" key="4">
    <source>
        <dbReference type="ARBA" id="ARBA00022695"/>
    </source>
</evidence>
<organism evidence="13 14">
    <name type="scientific">Coffea canephora</name>
    <name type="common">Robusta coffee</name>
    <dbReference type="NCBI Taxonomy" id="49390"/>
    <lineage>
        <taxon>Eukaryota</taxon>
        <taxon>Viridiplantae</taxon>
        <taxon>Streptophyta</taxon>
        <taxon>Embryophyta</taxon>
        <taxon>Tracheophyta</taxon>
        <taxon>Spermatophyta</taxon>
        <taxon>Magnoliopsida</taxon>
        <taxon>eudicotyledons</taxon>
        <taxon>Gunneridae</taxon>
        <taxon>Pentapetalae</taxon>
        <taxon>asterids</taxon>
        <taxon>lamiids</taxon>
        <taxon>Gentianales</taxon>
        <taxon>Rubiaceae</taxon>
        <taxon>Ixoroideae</taxon>
        <taxon>Gardenieae complex</taxon>
        <taxon>Bertiereae - Coffeeae clade</taxon>
        <taxon>Coffeeae</taxon>
        <taxon>Coffea</taxon>
    </lineage>
</organism>
<keyword evidence="3 8" id="KW-0808">Transferase</keyword>
<dbReference type="GO" id="GO:0030422">
    <property type="term" value="P:siRNA processing"/>
    <property type="evidence" value="ECO:0007669"/>
    <property type="project" value="TreeGrafter"/>
</dbReference>
<proteinExistence type="inferred from homology"/>
<dbReference type="PANTHER" id="PTHR23079">
    <property type="entry name" value="RNA-DEPENDENT RNA POLYMERASE"/>
    <property type="match status" value="1"/>
</dbReference>
<dbReference type="FunCoup" id="A0A068U4Q5">
    <property type="interactions" value="2"/>
</dbReference>
<dbReference type="InParanoid" id="A0A068U4Q5"/>
<dbReference type="OrthoDB" id="6513042at2759"/>
<dbReference type="Pfam" id="PF05183">
    <property type="entry name" value="RdRP"/>
    <property type="match status" value="1"/>
</dbReference>
<dbReference type="GO" id="GO:0031380">
    <property type="term" value="C:nuclear RNA-directed RNA polymerase complex"/>
    <property type="evidence" value="ECO:0007669"/>
    <property type="project" value="TreeGrafter"/>
</dbReference>
<protein>
    <recommendedName>
        <fullName evidence="8">RNA-dependent RNA polymerase</fullName>
        <ecNumber evidence="8">2.7.7.48</ecNumber>
    </recommendedName>
</protein>
<dbReference type="STRING" id="49390.A0A068U4Q5"/>
<dbReference type="Gramene" id="CDP03267">
    <property type="protein sequence ID" value="CDP03267"/>
    <property type="gene ID" value="GSCOC_T00041789001"/>
</dbReference>
<dbReference type="OMA" id="MFPHYME"/>
<sequence>MGSSLQTQLRGSVSLSEPVERMIEQICIEKQQPPPDHYARQRLFDIGEEKAYEIVRRIYYSEEAIRTTLSRYITWFTDSPQSPFRQSSSTPSPRTPPPQLHASSSPPKRALHFPPPPPTCFSQCDESPCSPMSKLNMSSPLPHPESARPSQTTHNYQLTVLSQLEFRKFFLLYSYIGRLVLSKLEEVITTENANKILEMKNLPMGVYESCIWDMCGKQLCAPSDRIEVIDWDSGKTHFYYCHVYEDGSYCFKGPYLKTIRTHLQRALGDDNVLIVRFVDDGKCNSDRIIEDGIIVGLRRYRFFAFKDECKDAKKKKKGLEKNKTPLSAFPKCYFVRFDSIATSGTDEPYLLSSLEVNEARRLFMDVNSISSMAKYIARFSLILSKTIKLPVDLSSVVIDDTIQDIECRDGNNRPIKDDNGEPLIHTDGTGFISEDLALKCPQDFGRAQYIKDKDFQKFHNFVGFVDAPFDVRGTEARNRDPPLLMQCRLFSQGLAVKGTLLVNKKLKAGTIQIRPSMIKVQKDREGPIGQTFDSLEIVAVSHRPRRCHLSKYLIALLSYGGVPRTFFVDLMTSVLEETNAVFTDKRAAFKVALHQEGFYDAGGALRLLLAGIPLNEPHLQKRLSELANNERTLLKEGKIPISESFYLMGTADPTGLLKENEVCVVLDNGQVSGKVLLYRNPGLHFGDVHVLEAVYVPALEDIIGNAKYGIFFSTKGRRSVASEIANGDFDGDMYWVSRNPQLLKYFSASPPWTRVYPSLRAERKNPNEYSAEQLEHELFRHFLKKPSYNMAVAADSWLAFMDRLLILGDDNAKEKDALKENMLKLIDIYYDALDAPKRGTKVIVPEELKAERFPHYMGKDGSYRSTSVLGDIYDRAEAFQSEQRCIAIEKLPCFDVEVPQNYLSSWRGRYNEYRKEMNVALQKDDESRNDAADDVIKKYKRLLYEAAEFEESKKDVQEIHKEALALYQVTYDYAISTKDAGKCGFAWKAAGSALLSYFATGRNERLVPVSPSALRELFS</sequence>
<feature type="compositionally biased region" description="Low complexity" evidence="9">
    <location>
        <begin position="83"/>
        <end position="92"/>
    </location>
</feature>
<dbReference type="AlphaFoldDB" id="A0A068U4Q5"/>
<dbReference type="EMBL" id="HG739093">
    <property type="protein sequence ID" value="CDP03267.1"/>
    <property type="molecule type" value="Genomic_DNA"/>
</dbReference>
<accession>A0A068U4Q5</accession>
<evidence type="ECO:0000256" key="9">
    <source>
        <dbReference type="SAM" id="MobiDB-lite"/>
    </source>
</evidence>
<dbReference type="InterPro" id="IPR058751">
    <property type="entry name" value="RDRP_helical"/>
</dbReference>
<evidence type="ECO:0000256" key="5">
    <source>
        <dbReference type="ARBA" id="ARBA00022884"/>
    </source>
</evidence>
<keyword evidence="14" id="KW-1185">Reference proteome</keyword>
<name>A0A068U4Q5_COFCA</name>
<dbReference type="Pfam" id="PF26252">
    <property type="entry name" value="RdRP_helical"/>
    <property type="match status" value="1"/>
</dbReference>
<evidence type="ECO:0000256" key="6">
    <source>
        <dbReference type="ARBA" id="ARBA00023158"/>
    </source>
</evidence>
<evidence type="ECO:0000259" key="11">
    <source>
        <dbReference type="Pfam" id="PF26252"/>
    </source>
</evidence>
<evidence type="ECO:0000313" key="13">
    <source>
        <dbReference type="EMBL" id="CDP03267.1"/>
    </source>
</evidence>
<feature type="domain" description="RDRP C-terminal head" evidence="12">
    <location>
        <begin position="922"/>
        <end position="1004"/>
    </location>
</feature>
<keyword evidence="4 8" id="KW-0548">Nucleotidyltransferase</keyword>
<feature type="region of interest" description="Disordered" evidence="9">
    <location>
        <begin position="83"/>
        <end position="112"/>
    </location>
</feature>
<gene>
    <name evidence="13" type="ORF">GSCOC_T00041789001</name>
</gene>
<dbReference type="PhylomeDB" id="A0A068U4Q5"/>
<comment type="function">
    <text evidence="8">Probably involved in the RNA silencing pathway and required for the generation of small interfering RNAs (siRNAs).</text>
</comment>
<dbReference type="InterPro" id="IPR058752">
    <property type="entry name" value="RDRP_C_head"/>
</dbReference>
<evidence type="ECO:0000259" key="12">
    <source>
        <dbReference type="Pfam" id="PF26253"/>
    </source>
</evidence>
<dbReference type="EC" id="2.7.7.48" evidence="8"/>
<keyword evidence="5 8" id="KW-0694">RNA-binding</keyword>
<evidence type="ECO:0000256" key="8">
    <source>
        <dbReference type="RuleBase" id="RU363098"/>
    </source>
</evidence>
<feature type="domain" description="RDRP core" evidence="10">
    <location>
        <begin position="249"/>
        <end position="875"/>
    </location>
</feature>